<sequence>MPADLGDDALVTDVVECERMRAMIDARQVASFAELARRCVVAGPSLVNESTVATRERVVKW</sequence>
<keyword evidence="2" id="KW-1185">Reference proteome</keyword>
<dbReference type="RefSeq" id="WP_163569693.1">
    <property type="nucleotide sequence ID" value="NZ_BAAANY010000020.1"/>
</dbReference>
<dbReference type="Proteomes" id="UP001500618">
    <property type="component" value="Unassembled WGS sequence"/>
</dbReference>
<comment type="caution">
    <text evidence="1">The sequence shown here is derived from an EMBL/GenBank/DDBJ whole genome shotgun (WGS) entry which is preliminary data.</text>
</comment>
<name>A0ABN2I3I5_9ACTN</name>
<evidence type="ECO:0000313" key="1">
    <source>
        <dbReference type="EMBL" id="GAA1698032.1"/>
    </source>
</evidence>
<organism evidence="1 2">
    <name type="scientific">Fodinicola feengrottensis</name>
    <dbReference type="NCBI Taxonomy" id="435914"/>
    <lineage>
        <taxon>Bacteria</taxon>
        <taxon>Bacillati</taxon>
        <taxon>Actinomycetota</taxon>
        <taxon>Actinomycetes</taxon>
        <taxon>Mycobacteriales</taxon>
        <taxon>Fodinicola</taxon>
    </lineage>
</organism>
<proteinExistence type="predicted"/>
<dbReference type="EMBL" id="BAAANY010000020">
    <property type="protein sequence ID" value="GAA1698032.1"/>
    <property type="molecule type" value="Genomic_DNA"/>
</dbReference>
<gene>
    <name evidence="1" type="ORF">GCM10009765_54360</name>
</gene>
<protein>
    <submittedName>
        <fullName evidence="1">Uncharacterized protein</fullName>
    </submittedName>
</protein>
<accession>A0ABN2I3I5</accession>
<evidence type="ECO:0000313" key="2">
    <source>
        <dbReference type="Proteomes" id="UP001500618"/>
    </source>
</evidence>
<reference evidence="1 2" key="1">
    <citation type="journal article" date="2019" name="Int. J. Syst. Evol. Microbiol.">
        <title>The Global Catalogue of Microorganisms (GCM) 10K type strain sequencing project: providing services to taxonomists for standard genome sequencing and annotation.</title>
        <authorList>
            <consortium name="The Broad Institute Genomics Platform"/>
            <consortium name="The Broad Institute Genome Sequencing Center for Infectious Disease"/>
            <person name="Wu L."/>
            <person name="Ma J."/>
        </authorList>
    </citation>
    <scope>NUCLEOTIDE SEQUENCE [LARGE SCALE GENOMIC DNA]</scope>
    <source>
        <strain evidence="1 2">JCM 14718</strain>
    </source>
</reference>